<accession>A0A1S9PEQ1</accession>
<dbReference type="STRING" id="1792845.BC343_04415"/>
<evidence type="ECO:0000256" key="3">
    <source>
        <dbReference type="ARBA" id="ARBA00023163"/>
    </source>
</evidence>
<dbReference type="SUPFAM" id="SSF53822">
    <property type="entry name" value="Periplasmic binding protein-like I"/>
    <property type="match status" value="1"/>
</dbReference>
<dbReference type="InterPro" id="IPR028082">
    <property type="entry name" value="Peripla_BP_I"/>
</dbReference>
<dbReference type="Pfam" id="PF13377">
    <property type="entry name" value="Peripla_BP_3"/>
    <property type="match status" value="1"/>
</dbReference>
<dbReference type="InterPro" id="IPR046335">
    <property type="entry name" value="LacI/GalR-like_sensor"/>
</dbReference>
<dbReference type="Pfam" id="PF00356">
    <property type="entry name" value="LacI"/>
    <property type="match status" value="1"/>
</dbReference>
<dbReference type="RefSeq" id="WP_078348161.1">
    <property type="nucleotide sequence ID" value="NZ_MBTF01000012.1"/>
</dbReference>
<dbReference type="Gene3D" id="3.40.50.2300">
    <property type="match status" value="2"/>
</dbReference>
<dbReference type="CDD" id="cd19977">
    <property type="entry name" value="PBP1_EndR-like"/>
    <property type="match status" value="1"/>
</dbReference>
<dbReference type="OrthoDB" id="9803256at2"/>
<dbReference type="InterPro" id="IPR010982">
    <property type="entry name" value="Lambda_DNA-bd_dom_sf"/>
</dbReference>
<dbReference type="PROSITE" id="PS50932">
    <property type="entry name" value="HTH_LACI_2"/>
    <property type="match status" value="1"/>
</dbReference>
<dbReference type="Gene3D" id="1.10.260.40">
    <property type="entry name" value="lambda repressor-like DNA-binding domains"/>
    <property type="match status" value="1"/>
</dbReference>
<name>A0A1S9PEQ1_9SPHI</name>
<evidence type="ECO:0000313" key="5">
    <source>
        <dbReference type="EMBL" id="OOQ59431.1"/>
    </source>
</evidence>
<evidence type="ECO:0000259" key="4">
    <source>
        <dbReference type="PROSITE" id="PS50932"/>
    </source>
</evidence>
<gene>
    <name evidence="5" type="ORF">BC343_04415</name>
</gene>
<keyword evidence="3" id="KW-0804">Transcription</keyword>
<reference evidence="5 6" key="1">
    <citation type="submission" date="2016-07" db="EMBL/GenBank/DDBJ databases">
        <title>Genomic analysis of zinc-resistant bacterium Mucilaginibacter pedocola TBZ30.</title>
        <authorList>
            <person name="Huang J."/>
            <person name="Tang J."/>
        </authorList>
    </citation>
    <scope>NUCLEOTIDE SEQUENCE [LARGE SCALE GENOMIC DNA]</scope>
    <source>
        <strain evidence="5 6">TBZ30</strain>
    </source>
</reference>
<dbReference type="PANTHER" id="PTHR30146:SF109">
    <property type="entry name" value="HTH-TYPE TRANSCRIPTIONAL REGULATOR GALS"/>
    <property type="match status" value="1"/>
</dbReference>
<feature type="domain" description="HTH lacI-type" evidence="4">
    <location>
        <begin position="4"/>
        <end position="61"/>
    </location>
</feature>
<dbReference type="SMART" id="SM00354">
    <property type="entry name" value="HTH_LACI"/>
    <property type="match status" value="1"/>
</dbReference>
<evidence type="ECO:0000256" key="1">
    <source>
        <dbReference type="ARBA" id="ARBA00023015"/>
    </source>
</evidence>
<dbReference type="SUPFAM" id="SSF47413">
    <property type="entry name" value="lambda repressor-like DNA-binding domains"/>
    <property type="match status" value="1"/>
</dbReference>
<organism evidence="5 6">
    <name type="scientific">Mucilaginibacter pedocola</name>
    <dbReference type="NCBI Taxonomy" id="1792845"/>
    <lineage>
        <taxon>Bacteria</taxon>
        <taxon>Pseudomonadati</taxon>
        <taxon>Bacteroidota</taxon>
        <taxon>Sphingobacteriia</taxon>
        <taxon>Sphingobacteriales</taxon>
        <taxon>Sphingobacteriaceae</taxon>
        <taxon>Mucilaginibacter</taxon>
    </lineage>
</organism>
<dbReference type="PANTHER" id="PTHR30146">
    <property type="entry name" value="LACI-RELATED TRANSCRIPTIONAL REPRESSOR"/>
    <property type="match status" value="1"/>
</dbReference>
<keyword evidence="1" id="KW-0805">Transcription regulation</keyword>
<dbReference type="GO" id="GO:0003700">
    <property type="term" value="F:DNA-binding transcription factor activity"/>
    <property type="evidence" value="ECO:0007669"/>
    <property type="project" value="TreeGrafter"/>
</dbReference>
<dbReference type="CDD" id="cd01392">
    <property type="entry name" value="HTH_LacI"/>
    <property type="match status" value="1"/>
</dbReference>
<dbReference type="EMBL" id="MBTF01000012">
    <property type="protein sequence ID" value="OOQ59431.1"/>
    <property type="molecule type" value="Genomic_DNA"/>
</dbReference>
<dbReference type="GO" id="GO:0000976">
    <property type="term" value="F:transcription cis-regulatory region binding"/>
    <property type="evidence" value="ECO:0007669"/>
    <property type="project" value="TreeGrafter"/>
</dbReference>
<evidence type="ECO:0000256" key="2">
    <source>
        <dbReference type="ARBA" id="ARBA00023125"/>
    </source>
</evidence>
<evidence type="ECO:0000313" key="6">
    <source>
        <dbReference type="Proteomes" id="UP000189739"/>
    </source>
</evidence>
<proteinExistence type="predicted"/>
<comment type="caution">
    <text evidence="5">The sequence shown here is derived from an EMBL/GenBank/DDBJ whole genome shotgun (WGS) entry which is preliminary data.</text>
</comment>
<sequence>MKKVVLKDIANHVGVSTALVSYVLNGQAVEKQVSKENAARIMAAAEELNYRPNQIAKSLKTQKTHTIGLVVADINYRFSSGITRAIEAEAKRKNFTVILGSSNENAGKFDELVNVLVNRQVDGLILVPVENSEKTIVNLQRQEVPFVLVDRNFPELRTNSIILDNYKAAYDSTSYLIEQGHKKIAFMNYDSTMANLIDRTRGYRQALEDNGITPSEKLMPLIRPLSYKSDIQKGITHLTSSKVACDAIFFATDRIAIYGLQHLNTLNLKVPEDVSVFSFDESEAFELFYCPVSHARQPLEKMGRLAVNALLELVNKNKITNQVYLESDFVIGRSCRE</sequence>
<dbReference type="Proteomes" id="UP000189739">
    <property type="component" value="Unassembled WGS sequence"/>
</dbReference>
<keyword evidence="2" id="KW-0238">DNA-binding</keyword>
<keyword evidence="6" id="KW-1185">Reference proteome</keyword>
<protein>
    <recommendedName>
        <fullName evidence="4">HTH lacI-type domain-containing protein</fullName>
    </recommendedName>
</protein>
<dbReference type="AlphaFoldDB" id="A0A1S9PEQ1"/>
<dbReference type="InterPro" id="IPR000843">
    <property type="entry name" value="HTH_LacI"/>
</dbReference>